<proteinExistence type="predicted"/>
<dbReference type="OrthoDB" id="10618591at2759"/>
<name>A0A504YW75_FASGI</name>
<dbReference type="Proteomes" id="UP000316759">
    <property type="component" value="Unassembled WGS sequence"/>
</dbReference>
<gene>
    <name evidence="2" type="ORF">FGIG_06591</name>
</gene>
<comment type="caution">
    <text evidence="2">The sequence shown here is derived from an EMBL/GenBank/DDBJ whole genome shotgun (WGS) entry which is preliminary data.</text>
</comment>
<dbReference type="EMBL" id="SUNJ01002776">
    <property type="protein sequence ID" value="TPP65724.1"/>
    <property type="molecule type" value="Genomic_DNA"/>
</dbReference>
<keyword evidence="1" id="KW-0175">Coiled coil</keyword>
<keyword evidence="3" id="KW-1185">Reference proteome</keyword>
<accession>A0A504YW75</accession>
<evidence type="ECO:0000256" key="1">
    <source>
        <dbReference type="SAM" id="Coils"/>
    </source>
</evidence>
<protein>
    <submittedName>
        <fullName evidence="2">Uncharacterized protein</fullName>
    </submittedName>
</protein>
<sequence length="135" mass="15888">METEKQMQLKEESVSHLQLENTRLKALLKRQTDGAELYETKERELQRTVEKLQSERIKLLDEIRENTAQHETNVHELQRLIVDLQAERKKLMDALEILRGALLDLRKRSVYVPGARFINRIICDILHNCPEPFAS</sequence>
<evidence type="ECO:0000313" key="2">
    <source>
        <dbReference type="EMBL" id="TPP65724.1"/>
    </source>
</evidence>
<dbReference type="AlphaFoldDB" id="A0A504YW75"/>
<feature type="coiled-coil region" evidence="1">
    <location>
        <begin position="35"/>
        <end position="101"/>
    </location>
</feature>
<evidence type="ECO:0000313" key="3">
    <source>
        <dbReference type="Proteomes" id="UP000316759"/>
    </source>
</evidence>
<reference evidence="2 3" key="1">
    <citation type="submission" date="2019-04" db="EMBL/GenBank/DDBJ databases">
        <title>Annotation for the trematode Fasciola gigantica.</title>
        <authorList>
            <person name="Choi Y.-J."/>
        </authorList>
    </citation>
    <scope>NUCLEOTIDE SEQUENCE [LARGE SCALE GENOMIC DNA]</scope>
    <source>
        <strain evidence="2">Uganda_cow_1</strain>
    </source>
</reference>
<organism evidence="2 3">
    <name type="scientific">Fasciola gigantica</name>
    <name type="common">Giant liver fluke</name>
    <dbReference type="NCBI Taxonomy" id="46835"/>
    <lineage>
        <taxon>Eukaryota</taxon>
        <taxon>Metazoa</taxon>
        <taxon>Spiralia</taxon>
        <taxon>Lophotrochozoa</taxon>
        <taxon>Platyhelminthes</taxon>
        <taxon>Trematoda</taxon>
        <taxon>Digenea</taxon>
        <taxon>Plagiorchiida</taxon>
        <taxon>Echinostomata</taxon>
        <taxon>Echinostomatoidea</taxon>
        <taxon>Fasciolidae</taxon>
        <taxon>Fasciola</taxon>
    </lineage>
</organism>